<accession>A0A4P6PYI1</accession>
<protein>
    <submittedName>
        <fullName evidence="2">Uncharacterized protein</fullName>
    </submittedName>
</protein>
<feature type="transmembrane region" description="Helical" evidence="1">
    <location>
        <begin position="344"/>
        <end position="363"/>
    </location>
</feature>
<dbReference type="OrthoDB" id="3804146at2"/>
<evidence type="ECO:0000313" key="2">
    <source>
        <dbReference type="EMBL" id="QBI51931.1"/>
    </source>
</evidence>
<keyword evidence="1" id="KW-0812">Transmembrane</keyword>
<proteinExistence type="predicted"/>
<keyword evidence="1" id="KW-1133">Transmembrane helix</keyword>
<evidence type="ECO:0000256" key="1">
    <source>
        <dbReference type="SAM" id="Phobius"/>
    </source>
</evidence>
<dbReference type="KEGG" id="strr:EKD16_00550"/>
<organism evidence="2 3">
    <name type="scientific">Streptomonospora litoralis</name>
    <dbReference type="NCBI Taxonomy" id="2498135"/>
    <lineage>
        <taxon>Bacteria</taxon>
        <taxon>Bacillati</taxon>
        <taxon>Actinomycetota</taxon>
        <taxon>Actinomycetes</taxon>
        <taxon>Streptosporangiales</taxon>
        <taxon>Nocardiopsidaceae</taxon>
        <taxon>Streptomonospora</taxon>
    </lineage>
</organism>
<reference evidence="2 3" key="1">
    <citation type="submission" date="2019-02" db="EMBL/GenBank/DDBJ databases">
        <authorList>
            <person name="Khodamoradi S."/>
            <person name="Hahnke R.L."/>
            <person name="Kaempfer P."/>
            <person name="Schumann P."/>
            <person name="Rohde M."/>
            <person name="Steinert M."/>
            <person name="Luzhetskyy A."/>
            <person name="Wink J."/>
            <person name="Ruckert C."/>
        </authorList>
    </citation>
    <scope>NUCLEOTIDE SEQUENCE [LARGE SCALE GENOMIC DNA]</scope>
    <source>
        <strain evidence="2 3">M2</strain>
    </source>
</reference>
<gene>
    <name evidence="2" type="ORF">EKD16_00550</name>
</gene>
<evidence type="ECO:0000313" key="3">
    <source>
        <dbReference type="Proteomes" id="UP000292235"/>
    </source>
</evidence>
<sequence length="431" mass="48984">MSRTATHTASVTRLPLYTLDLARRYWAPLLCAYVIGMFLHDMMMRGVVRLSAYDQIVGLIGMTFVVLTQLTVTIVMFHLLRPGLPTVDRELFATTKGAGAVAERERRWVDSVATAILPFLIFYNAWGRFTEEFRQYNIELINQRGLEGFTEVNEINALGLPLMIALASFTARVLCDRFYRRTDNKFLGVCTAVFEANWMFFGLFSIMQIYGNIKSWVTQRQAWFAVENGILESMRRLGDATSLPVEQGYLAALDLLGQLLQHLRDGLFEPLLWLTIAAVIFGAKIQRHDALFRRGTRAGRIEGALTSSESGVVRQFLGLMWATAEDRWTPFVNALRFILRASPVFYLGFCLYYVLLDVAFAWVERGVFVVVGPHDFLSWWWPWLTPVSFTVDALHELLRVCLLAATFEVTLRSLGSSRPGRRARAQGRAHA</sequence>
<dbReference type="AlphaFoldDB" id="A0A4P6PYI1"/>
<feature type="transmembrane region" description="Helical" evidence="1">
    <location>
        <begin position="186"/>
        <end position="210"/>
    </location>
</feature>
<name>A0A4P6PYI1_9ACTN</name>
<keyword evidence="1" id="KW-0472">Membrane</keyword>
<feature type="transmembrane region" description="Helical" evidence="1">
    <location>
        <begin position="267"/>
        <end position="285"/>
    </location>
</feature>
<keyword evidence="3" id="KW-1185">Reference proteome</keyword>
<dbReference type="EMBL" id="CP036455">
    <property type="protein sequence ID" value="QBI51931.1"/>
    <property type="molecule type" value="Genomic_DNA"/>
</dbReference>
<dbReference type="Proteomes" id="UP000292235">
    <property type="component" value="Chromosome"/>
</dbReference>
<feature type="transmembrane region" description="Helical" evidence="1">
    <location>
        <begin position="56"/>
        <end position="80"/>
    </location>
</feature>
<feature type="transmembrane region" description="Helical" evidence="1">
    <location>
        <begin position="25"/>
        <end position="44"/>
    </location>
</feature>
<dbReference type="RefSeq" id="WP_131096565.1">
    <property type="nucleotide sequence ID" value="NZ_CP036455.1"/>
</dbReference>